<dbReference type="Gene3D" id="3.30.43.10">
    <property type="entry name" value="Uridine Diphospho-n-acetylenolpyruvylglucosamine Reductase, domain 2"/>
    <property type="match status" value="1"/>
</dbReference>
<dbReference type="InterPro" id="IPR016166">
    <property type="entry name" value="FAD-bd_PCMH"/>
</dbReference>
<evidence type="ECO:0000256" key="1">
    <source>
        <dbReference type="ARBA" id="ARBA00022630"/>
    </source>
</evidence>
<feature type="non-terminal residue" evidence="5">
    <location>
        <position position="70"/>
    </location>
</feature>
<dbReference type="SUPFAM" id="SSF56176">
    <property type="entry name" value="FAD-binding/transporter-associated domain-like"/>
    <property type="match status" value="1"/>
</dbReference>
<reference evidence="5" key="1">
    <citation type="submission" date="2013-08" db="EMBL/GenBank/DDBJ databases">
        <authorList>
            <person name="Mendez C."/>
            <person name="Richter M."/>
            <person name="Ferrer M."/>
            <person name="Sanchez J."/>
        </authorList>
    </citation>
    <scope>NUCLEOTIDE SEQUENCE</scope>
</reference>
<dbReference type="PANTHER" id="PTHR42659:SF2">
    <property type="entry name" value="XANTHINE DEHYDROGENASE SUBUNIT C-RELATED"/>
    <property type="match status" value="1"/>
</dbReference>
<dbReference type="AlphaFoldDB" id="T0ZAR2"/>
<keyword evidence="2" id="KW-0274">FAD</keyword>
<dbReference type="InterPro" id="IPR036318">
    <property type="entry name" value="FAD-bd_PCMH-like_sf"/>
</dbReference>
<evidence type="ECO:0000259" key="4">
    <source>
        <dbReference type="PROSITE" id="PS51387"/>
    </source>
</evidence>
<dbReference type="EMBL" id="AUZX01011001">
    <property type="protein sequence ID" value="EQD45066.1"/>
    <property type="molecule type" value="Genomic_DNA"/>
</dbReference>
<dbReference type="InterPro" id="IPR002346">
    <property type="entry name" value="Mopterin_DH_FAD-bd"/>
</dbReference>
<dbReference type="PROSITE" id="PS51387">
    <property type="entry name" value="FAD_PCMH"/>
    <property type="match status" value="1"/>
</dbReference>
<evidence type="ECO:0000313" key="5">
    <source>
        <dbReference type="EMBL" id="EQD45066.1"/>
    </source>
</evidence>
<feature type="domain" description="FAD-binding PCMH-type" evidence="4">
    <location>
        <begin position="1"/>
        <end position="70"/>
    </location>
</feature>
<dbReference type="GO" id="GO:0071949">
    <property type="term" value="F:FAD binding"/>
    <property type="evidence" value="ECO:0007669"/>
    <property type="project" value="InterPro"/>
</dbReference>
<gene>
    <name evidence="5" type="ORF">B1A_14983</name>
</gene>
<keyword evidence="1" id="KW-0285">Flavoprotein</keyword>
<dbReference type="PANTHER" id="PTHR42659">
    <property type="entry name" value="XANTHINE DEHYDROGENASE SUBUNIT C-RELATED"/>
    <property type="match status" value="1"/>
</dbReference>
<reference evidence="5" key="2">
    <citation type="journal article" date="2014" name="ISME J.">
        <title>Microbial stratification in low pH oxic and suboxic macroscopic growths along an acid mine drainage.</title>
        <authorList>
            <person name="Mendez-Garcia C."/>
            <person name="Mesa V."/>
            <person name="Sprenger R.R."/>
            <person name="Richter M."/>
            <person name="Diez M.S."/>
            <person name="Solano J."/>
            <person name="Bargiela R."/>
            <person name="Golyshina O.V."/>
            <person name="Manteca A."/>
            <person name="Ramos J.L."/>
            <person name="Gallego J.R."/>
            <person name="Llorente I."/>
            <person name="Martins Dos Santos V.A."/>
            <person name="Jensen O.N."/>
            <person name="Pelaez A.I."/>
            <person name="Sanchez J."/>
            <person name="Ferrer M."/>
        </authorList>
    </citation>
    <scope>NUCLEOTIDE SEQUENCE</scope>
</reference>
<dbReference type="GO" id="GO:0016491">
    <property type="term" value="F:oxidoreductase activity"/>
    <property type="evidence" value="ECO:0007669"/>
    <property type="project" value="UniProtKB-KW"/>
</dbReference>
<protein>
    <submittedName>
        <fullName evidence="5">Molybdopterin dehydrogenase, FAD-binding domain protein</fullName>
        <ecNumber evidence="5">1.-.-.-</ecNumber>
    </submittedName>
</protein>
<dbReference type="InterPro" id="IPR051312">
    <property type="entry name" value="Diverse_Substr_Oxidored"/>
</dbReference>
<dbReference type="EC" id="1.-.-.-" evidence="5"/>
<comment type="caution">
    <text evidence="5">The sequence shown here is derived from an EMBL/GenBank/DDBJ whole genome shotgun (WGS) entry which is preliminary data.</text>
</comment>
<evidence type="ECO:0000256" key="3">
    <source>
        <dbReference type="ARBA" id="ARBA00023002"/>
    </source>
</evidence>
<name>T0ZAR2_9ZZZZ</name>
<accession>T0ZAR2</accession>
<sequence>MPNLSYHRPSSITEAVRMAHDDPEAKLLAGGQSIIPSLKLGLLAPSAFIDLGGLADLRGVRLDGRSLRIG</sequence>
<dbReference type="InterPro" id="IPR016167">
    <property type="entry name" value="FAD-bd_PCMH_sub1"/>
</dbReference>
<keyword evidence="3 5" id="KW-0560">Oxidoreductase</keyword>
<evidence type="ECO:0000256" key="2">
    <source>
        <dbReference type="ARBA" id="ARBA00022827"/>
    </source>
</evidence>
<dbReference type="Pfam" id="PF00941">
    <property type="entry name" value="FAD_binding_5"/>
    <property type="match status" value="1"/>
</dbReference>
<organism evidence="5">
    <name type="scientific">mine drainage metagenome</name>
    <dbReference type="NCBI Taxonomy" id="410659"/>
    <lineage>
        <taxon>unclassified sequences</taxon>
        <taxon>metagenomes</taxon>
        <taxon>ecological metagenomes</taxon>
    </lineage>
</organism>
<proteinExistence type="predicted"/>